<dbReference type="InterPro" id="IPR056015">
    <property type="entry name" value="DUF7593"/>
</dbReference>
<feature type="compositionally biased region" description="Polar residues" evidence="1">
    <location>
        <begin position="480"/>
        <end position="498"/>
    </location>
</feature>
<proteinExistence type="predicted"/>
<feature type="compositionally biased region" description="Basic residues" evidence="1">
    <location>
        <begin position="101"/>
        <end position="136"/>
    </location>
</feature>
<dbReference type="EMBL" id="MU251246">
    <property type="protein sequence ID" value="KAG9257321.1"/>
    <property type="molecule type" value="Genomic_DNA"/>
</dbReference>
<feature type="region of interest" description="Disordered" evidence="1">
    <location>
        <begin position="13"/>
        <end position="33"/>
    </location>
</feature>
<feature type="region of interest" description="Disordered" evidence="1">
    <location>
        <begin position="61"/>
        <end position="138"/>
    </location>
</feature>
<feature type="domain" description="DUF7593" evidence="2">
    <location>
        <begin position="179"/>
        <end position="338"/>
    </location>
</feature>
<dbReference type="AlphaFoldDB" id="A0A9P7ZSK3"/>
<accession>A0A9P7ZSK3</accession>
<keyword evidence="4" id="KW-1185">Reference proteome</keyword>
<name>A0A9P7ZSK3_9HYPO</name>
<dbReference type="Pfam" id="PF24513">
    <property type="entry name" value="DUF7593"/>
    <property type="match status" value="1"/>
</dbReference>
<feature type="region of interest" description="Disordered" evidence="1">
    <location>
        <begin position="448"/>
        <end position="498"/>
    </location>
</feature>
<organism evidence="3 4">
    <name type="scientific">Emericellopsis atlantica</name>
    <dbReference type="NCBI Taxonomy" id="2614577"/>
    <lineage>
        <taxon>Eukaryota</taxon>
        <taxon>Fungi</taxon>
        <taxon>Dikarya</taxon>
        <taxon>Ascomycota</taxon>
        <taxon>Pezizomycotina</taxon>
        <taxon>Sordariomycetes</taxon>
        <taxon>Hypocreomycetidae</taxon>
        <taxon>Hypocreales</taxon>
        <taxon>Bionectriaceae</taxon>
        <taxon>Emericellopsis</taxon>
    </lineage>
</organism>
<sequence>MSICRTLNLAQNLSPQALRPRPVTRERQPRPRQRYRIIGRTQRGDLITAMQQTTGSNRAMVIKGKKKSSAQIYPAKERTRTRSVRRSWSDSTRKRCGSSAKPRKRPAATKRRLSASKPHGSVKRQTSKSAAKRRSGYKGSGRLLRRLGVCVRKRSVSSASVATRHTAKRWSAKEQEAARLDKLPPLLRWLDTCPNPKLPALADKFRTLQGVRYDTIRPEFNHTAEGREQWVLNTHAALLLGEQDLNLTRYTDWQRVPVSNLAKITLWRIESLLYSLLDKKTWELGQQLPHYYEGASPLSMSLPARERLREAAWERFRNMDLFFVRVSDLLYTIPNIPHLRNTKIVVTYRELIENDTQRLGWVPAQKWKHDPDANRYGGFFAPRNKYYINGRLVGEDMPQPAETSPVPFPEQPVPRRGLIQVFPSDPDYTQRCLDQGLEHLVNRPKQHLIHNGVHSPPISHRADTPSADAEDDAHAEPLNESRSIMNGHISNGLTSNGH</sequence>
<evidence type="ECO:0000256" key="1">
    <source>
        <dbReference type="SAM" id="MobiDB-lite"/>
    </source>
</evidence>
<protein>
    <recommendedName>
        <fullName evidence="2">DUF7593 domain-containing protein</fullName>
    </recommendedName>
</protein>
<dbReference type="OrthoDB" id="194358at2759"/>
<comment type="caution">
    <text evidence="3">The sequence shown here is derived from an EMBL/GenBank/DDBJ whole genome shotgun (WGS) entry which is preliminary data.</text>
</comment>
<evidence type="ECO:0000313" key="4">
    <source>
        <dbReference type="Proteomes" id="UP000887229"/>
    </source>
</evidence>
<reference evidence="3" key="1">
    <citation type="journal article" date="2021" name="IMA Fungus">
        <title>Genomic characterization of three marine fungi, including Emericellopsis atlantica sp. nov. with signatures of a generalist lifestyle and marine biomass degradation.</title>
        <authorList>
            <person name="Hagestad O.C."/>
            <person name="Hou L."/>
            <person name="Andersen J.H."/>
            <person name="Hansen E.H."/>
            <person name="Altermark B."/>
            <person name="Li C."/>
            <person name="Kuhnert E."/>
            <person name="Cox R.J."/>
            <person name="Crous P.W."/>
            <person name="Spatafora J.W."/>
            <person name="Lail K."/>
            <person name="Amirebrahimi M."/>
            <person name="Lipzen A."/>
            <person name="Pangilinan J."/>
            <person name="Andreopoulos W."/>
            <person name="Hayes R.D."/>
            <person name="Ng V."/>
            <person name="Grigoriev I.V."/>
            <person name="Jackson S.A."/>
            <person name="Sutton T.D.S."/>
            <person name="Dobson A.D.W."/>
            <person name="Rama T."/>
        </authorList>
    </citation>
    <scope>NUCLEOTIDE SEQUENCE</scope>
    <source>
        <strain evidence="3">TS7</strain>
    </source>
</reference>
<evidence type="ECO:0000259" key="2">
    <source>
        <dbReference type="Pfam" id="PF24513"/>
    </source>
</evidence>
<gene>
    <name evidence="3" type="ORF">F5Z01DRAFT_465320</name>
</gene>
<dbReference type="GeneID" id="70290850"/>
<dbReference type="Proteomes" id="UP000887229">
    <property type="component" value="Unassembled WGS sequence"/>
</dbReference>
<evidence type="ECO:0000313" key="3">
    <source>
        <dbReference type="EMBL" id="KAG9257321.1"/>
    </source>
</evidence>
<dbReference type="RefSeq" id="XP_046121245.1">
    <property type="nucleotide sequence ID" value="XM_046259947.1"/>
</dbReference>